<accession>A0A2T3NI87</accession>
<reference evidence="1 2" key="1">
    <citation type="submission" date="2018-03" db="EMBL/GenBank/DDBJ databases">
        <title>Whole genome sequencing of Histamine producing bacteria.</title>
        <authorList>
            <person name="Butler K."/>
        </authorList>
    </citation>
    <scope>NUCLEOTIDE SEQUENCE [LARGE SCALE GENOMIC DNA]</scope>
    <source>
        <strain evidence="1 2">DSM 19138</strain>
    </source>
</reference>
<dbReference type="Proteomes" id="UP000241346">
    <property type="component" value="Unassembled WGS sequence"/>
</dbReference>
<evidence type="ECO:0000313" key="2">
    <source>
        <dbReference type="Proteomes" id="UP000241346"/>
    </source>
</evidence>
<evidence type="ECO:0000313" key="1">
    <source>
        <dbReference type="EMBL" id="PSW14691.1"/>
    </source>
</evidence>
<dbReference type="SUPFAM" id="SSF55166">
    <property type="entry name" value="Hedgehog/DD-peptidase"/>
    <property type="match status" value="1"/>
</dbReference>
<dbReference type="InterPro" id="IPR009045">
    <property type="entry name" value="Zn_M74/Hedgehog-like"/>
</dbReference>
<dbReference type="AlphaFoldDB" id="A0A2T3NI87"/>
<proteinExistence type="predicted"/>
<gene>
    <name evidence="1" type="ORF">C9J01_09760</name>
</gene>
<organism evidence="1 2">
    <name type="scientific">Photobacterium rosenbergii</name>
    <dbReference type="NCBI Taxonomy" id="294936"/>
    <lineage>
        <taxon>Bacteria</taxon>
        <taxon>Pseudomonadati</taxon>
        <taxon>Pseudomonadota</taxon>
        <taxon>Gammaproteobacteria</taxon>
        <taxon>Vibrionales</taxon>
        <taxon>Vibrionaceae</taxon>
        <taxon>Photobacterium</taxon>
    </lineage>
</organism>
<sequence>MDTQHQLINWYRHRHPEWQLIKNNTPETEDSLMWLNQLEDKILTPLANEFGNIVITYGFTSHELIRKVLKESPAHIAPELDQHSAHEVNTKGTRICKRDGAACDIYIDSFENQMQVIARYIIENLEFDRLYFYGSSRPLHISVGPEQNHFVQVMATRADGKRHPCKRGVDKDALKLIEISE</sequence>
<evidence type="ECO:0008006" key="3">
    <source>
        <dbReference type="Google" id="ProtNLM"/>
    </source>
</evidence>
<name>A0A2T3NI87_9GAMM</name>
<comment type="caution">
    <text evidence="1">The sequence shown here is derived from an EMBL/GenBank/DDBJ whole genome shotgun (WGS) entry which is preliminary data.</text>
</comment>
<dbReference type="OrthoDB" id="450621at2"/>
<dbReference type="RefSeq" id="WP_107297931.1">
    <property type="nucleotide sequence ID" value="NZ_PYMB01000002.1"/>
</dbReference>
<protein>
    <recommendedName>
        <fullName evidence="3">Peptidase M15A C-terminal domain-containing protein</fullName>
    </recommendedName>
</protein>
<dbReference type="EMBL" id="PYMB01000002">
    <property type="protein sequence ID" value="PSW14691.1"/>
    <property type="molecule type" value="Genomic_DNA"/>
</dbReference>